<gene>
    <name evidence="1" type="ORF">SAMN05660866_01464</name>
</gene>
<keyword evidence="2" id="KW-1185">Reference proteome</keyword>
<reference evidence="2" key="1">
    <citation type="submission" date="2017-02" db="EMBL/GenBank/DDBJ databases">
        <authorList>
            <person name="Varghese N."/>
            <person name="Submissions S."/>
        </authorList>
    </citation>
    <scope>NUCLEOTIDE SEQUENCE [LARGE SCALE GENOMIC DNA]</scope>
    <source>
        <strain evidence="2">DSM 23546</strain>
    </source>
</reference>
<protein>
    <recommendedName>
        <fullName evidence="3">DUF4249 domain-containing protein</fullName>
    </recommendedName>
</protein>
<dbReference type="EMBL" id="FUYL01000004">
    <property type="protein sequence ID" value="SKB43878.1"/>
    <property type="molecule type" value="Genomic_DNA"/>
</dbReference>
<accession>A0A1T5B9D1</accession>
<proteinExistence type="predicted"/>
<evidence type="ECO:0008006" key="3">
    <source>
        <dbReference type="Google" id="ProtNLM"/>
    </source>
</evidence>
<dbReference type="Pfam" id="PF14054">
    <property type="entry name" value="DUF4249"/>
    <property type="match status" value="1"/>
</dbReference>
<evidence type="ECO:0000313" key="2">
    <source>
        <dbReference type="Proteomes" id="UP000190339"/>
    </source>
</evidence>
<organism evidence="1 2">
    <name type="scientific">Maribacter arcticus</name>
    <dbReference type="NCBI Taxonomy" id="561365"/>
    <lineage>
        <taxon>Bacteria</taxon>
        <taxon>Pseudomonadati</taxon>
        <taxon>Bacteroidota</taxon>
        <taxon>Flavobacteriia</taxon>
        <taxon>Flavobacteriales</taxon>
        <taxon>Flavobacteriaceae</taxon>
        <taxon>Maribacter</taxon>
    </lineage>
</organism>
<dbReference type="RefSeq" id="WP_079511952.1">
    <property type="nucleotide sequence ID" value="NZ_FUYL01000004.1"/>
</dbReference>
<dbReference type="InterPro" id="IPR025345">
    <property type="entry name" value="DUF4249"/>
</dbReference>
<sequence>MLKKYLNFKRPLTELSGKTLIGVVQTKTTLILLFSIFSLTNCVETFDIPPEVDETVLSATLIIEATITNELKRQKILLSRPSNFDVVNDLDSIYDPRFPEIPKEPNFNYEENAQVSVVDNRGNEYEFVETSPGTYLSNDNFAAEKDVPYTLNVLTDKGTSYVSSAESFSSFGQIEELYAERDFNVDGEEGVFIYLDGGSTNTSDKYYRYTYEESYKIIAPEWSEEDFVLTNYDPCALPTVTYDLEIVKRENEEGKVCYKTDYSNTILQNSTVGLQENRAVGFPVRFLNRNNYIISHRYSILVKQYLQSVDAYNYYRTLESFGSSENIFSTVQPGLLIGNIKSENEGNAQVVGYFEVASVTEKRVYFNYEDLFPEEALPAYAVNCFPFSPPLEHPSYCYTGEINWPCPISILEGVNVNLFAYYGENTEGIGACPGPYLVTFRACSDCTVLGDSAIPDFWED</sequence>
<dbReference type="AlphaFoldDB" id="A0A1T5B9D1"/>
<evidence type="ECO:0000313" key="1">
    <source>
        <dbReference type="EMBL" id="SKB43878.1"/>
    </source>
</evidence>
<dbReference type="Proteomes" id="UP000190339">
    <property type="component" value="Unassembled WGS sequence"/>
</dbReference>
<name>A0A1T5B9D1_9FLAO</name>
<dbReference type="STRING" id="561365.SAMN05660866_01464"/>
<dbReference type="OrthoDB" id="1062680at2"/>